<keyword evidence="5" id="KW-1015">Disulfide bond</keyword>
<dbReference type="FunFam" id="2.20.100.10:FF:000001">
    <property type="entry name" value="semaphorin-5A isoform X1"/>
    <property type="match status" value="1"/>
</dbReference>
<dbReference type="PROSITE" id="PS50092">
    <property type="entry name" value="TSP1"/>
    <property type="match status" value="4"/>
</dbReference>
<sequence length="331" mass="36433">MDEFENLHENNLGKYWNLLEDLSKDKNKSTSPDILFQASIGSSVTLACTVSGAPLYWYVIGKFGARTINDSNQYEDFTTNYLKIKSLTTYTAATYYCQLTDGTKGPDIIVSITYWSTWTAWGDCNTACGTGKRERTRICSGNCTGEAVQRETCTVEKVDGGWSNWFTSGPCTGSCGSVSQKRIRHCDNPHPENCGVNCQGKNYSYIPCLLSACPVNGAWSSWNSWETCTVTCGTGQHSRRRHCNNPPKANGGDNCQGEEYDNNSCTLSPCAVDEKWSSWNPWEDCNETCGIGQKRKSRNCDSSTYANGGVSCEGEAHEFNSCSLSACACIF</sequence>
<dbReference type="FunFam" id="2.20.100.10:FF:000002">
    <property type="entry name" value="Unc-5 netrin receptor C"/>
    <property type="match status" value="1"/>
</dbReference>
<keyword evidence="2" id="KW-0964">Secreted</keyword>
<keyword evidence="3" id="KW-0732">Signal</keyword>
<evidence type="ECO:0000259" key="6">
    <source>
        <dbReference type="PROSITE" id="PS50835"/>
    </source>
</evidence>
<dbReference type="InterPro" id="IPR052065">
    <property type="entry name" value="Compl_asym_regulator"/>
</dbReference>
<dbReference type="InterPro" id="IPR003599">
    <property type="entry name" value="Ig_sub"/>
</dbReference>
<evidence type="ECO:0000256" key="4">
    <source>
        <dbReference type="ARBA" id="ARBA00022737"/>
    </source>
</evidence>
<dbReference type="InterPro" id="IPR007110">
    <property type="entry name" value="Ig-like_dom"/>
</dbReference>
<dbReference type="InterPro" id="IPR036179">
    <property type="entry name" value="Ig-like_dom_sf"/>
</dbReference>
<comment type="subcellular location">
    <subcellularLocation>
        <location evidence="1">Secreted</location>
    </subcellularLocation>
</comment>
<dbReference type="SMART" id="SM00409">
    <property type="entry name" value="IG"/>
    <property type="match status" value="1"/>
</dbReference>
<evidence type="ECO:0000313" key="8">
    <source>
        <dbReference type="Proteomes" id="UP000507470"/>
    </source>
</evidence>
<dbReference type="Proteomes" id="UP000507470">
    <property type="component" value="Unassembled WGS sequence"/>
</dbReference>
<evidence type="ECO:0000313" key="7">
    <source>
        <dbReference type="EMBL" id="CAC5378576.1"/>
    </source>
</evidence>
<reference evidence="7 8" key="1">
    <citation type="submission" date="2020-06" db="EMBL/GenBank/DDBJ databases">
        <authorList>
            <person name="Li R."/>
            <person name="Bekaert M."/>
        </authorList>
    </citation>
    <scope>NUCLEOTIDE SEQUENCE [LARGE SCALE GENOMIC DNA]</scope>
    <source>
        <strain evidence="8">wild</strain>
    </source>
</reference>
<feature type="domain" description="Ig-like" evidence="6">
    <location>
        <begin position="41"/>
        <end position="113"/>
    </location>
</feature>
<evidence type="ECO:0000256" key="1">
    <source>
        <dbReference type="ARBA" id="ARBA00004613"/>
    </source>
</evidence>
<dbReference type="PANTHER" id="PTHR22906">
    <property type="entry name" value="PROPERDIN"/>
    <property type="match status" value="1"/>
</dbReference>
<dbReference type="SUPFAM" id="SSF82895">
    <property type="entry name" value="TSP-1 type 1 repeat"/>
    <property type="match status" value="4"/>
</dbReference>
<dbReference type="InterPro" id="IPR000884">
    <property type="entry name" value="TSP1_rpt"/>
</dbReference>
<evidence type="ECO:0000256" key="2">
    <source>
        <dbReference type="ARBA" id="ARBA00022525"/>
    </source>
</evidence>
<dbReference type="EMBL" id="CACVKT020002575">
    <property type="protein sequence ID" value="CAC5378576.1"/>
    <property type="molecule type" value="Genomic_DNA"/>
</dbReference>
<dbReference type="InterPro" id="IPR013783">
    <property type="entry name" value="Ig-like_fold"/>
</dbReference>
<dbReference type="Gene3D" id="2.60.40.10">
    <property type="entry name" value="Immunoglobulins"/>
    <property type="match status" value="1"/>
</dbReference>
<proteinExistence type="predicted"/>
<dbReference type="Pfam" id="PF00090">
    <property type="entry name" value="TSP_1"/>
    <property type="match status" value="4"/>
</dbReference>
<dbReference type="SUPFAM" id="SSF48726">
    <property type="entry name" value="Immunoglobulin"/>
    <property type="match status" value="1"/>
</dbReference>
<evidence type="ECO:0000256" key="3">
    <source>
        <dbReference type="ARBA" id="ARBA00022729"/>
    </source>
</evidence>
<name>A0A6J8B4R7_MYTCO</name>
<dbReference type="InterPro" id="IPR036383">
    <property type="entry name" value="TSP1_rpt_sf"/>
</dbReference>
<evidence type="ECO:0000256" key="5">
    <source>
        <dbReference type="ARBA" id="ARBA00023157"/>
    </source>
</evidence>
<keyword evidence="8" id="KW-1185">Reference proteome</keyword>
<dbReference type="OrthoDB" id="6071428at2759"/>
<dbReference type="AlphaFoldDB" id="A0A6J8B4R7"/>
<gene>
    <name evidence="7" type="ORF">MCOR_14762</name>
</gene>
<protein>
    <recommendedName>
        <fullName evidence="6">Ig-like domain-containing protein</fullName>
    </recommendedName>
</protein>
<keyword evidence="4" id="KW-0677">Repeat</keyword>
<dbReference type="PANTHER" id="PTHR22906:SF43">
    <property type="entry name" value="PROPERDIN"/>
    <property type="match status" value="1"/>
</dbReference>
<accession>A0A6J8B4R7</accession>
<dbReference type="Gene3D" id="2.20.100.10">
    <property type="entry name" value="Thrombospondin type-1 (TSP1) repeat"/>
    <property type="match status" value="4"/>
</dbReference>
<dbReference type="PROSITE" id="PS50835">
    <property type="entry name" value="IG_LIKE"/>
    <property type="match status" value="1"/>
</dbReference>
<dbReference type="PRINTS" id="PR01705">
    <property type="entry name" value="TSP1REPEAT"/>
</dbReference>
<dbReference type="SMART" id="SM00209">
    <property type="entry name" value="TSP1"/>
    <property type="match status" value="4"/>
</dbReference>
<organism evidence="7 8">
    <name type="scientific">Mytilus coruscus</name>
    <name type="common">Sea mussel</name>
    <dbReference type="NCBI Taxonomy" id="42192"/>
    <lineage>
        <taxon>Eukaryota</taxon>
        <taxon>Metazoa</taxon>
        <taxon>Spiralia</taxon>
        <taxon>Lophotrochozoa</taxon>
        <taxon>Mollusca</taxon>
        <taxon>Bivalvia</taxon>
        <taxon>Autobranchia</taxon>
        <taxon>Pteriomorphia</taxon>
        <taxon>Mytilida</taxon>
        <taxon>Mytiloidea</taxon>
        <taxon>Mytilidae</taxon>
        <taxon>Mytilinae</taxon>
        <taxon>Mytilus</taxon>
    </lineage>
</organism>